<name>U9TGG7_RHIID</name>
<dbReference type="HOGENOM" id="CLU_3015368_0_0_1"/>
<organism evidence="1">
    <name type="scientific">Rhizophagus irregularis (strain DAOM 181602 / DAOM 197198 / MUCL 43194)</name>
    <name type="common">Arbuscular mycorrhizal fungus</name>
    <name type="synonym">Glomus intraradices</name>
    <dbReference type="NCBI Taxonomy" id="747089"/>
    <lineage>
        <taxon>Eukaryota</taxon>
        <taxon>Fungi</taxon>
        <taxon>Fungi incertae sedis</taxon>
        <taxon>Mucoromycota</taxon>
        <taxon>Glomeromycotina</taxon>
        <taxon>Glomeromycetes</taxon>
        <taxon>Glomerales</taxon>
        <taxon>Glomeraceae</taxon>
        <taxon>Rhizophagus</taxon>
    </lineage>
</organism>
<reference evidence="1" key="1">
    <citation type="submission" date="2013-07" db="EMBL/GenBank/DDBJ databases">
        <title>The genome of an arbuscular mycorrhizal fungus provides insights into the evolution of the oldest plant symbiosis.</title>
        <authorList>
            <consortium name="DOE Joint Genome Institute"/>
            <person name="Tisserant E."/>
            <person name="Malbreil M."/>
            <person name="Kuo A."/>
            <person name="Kohler A."/>
            <person name="Symeonidi A."/>
            <person name="Balestrini R."/>
            <person name="Charron P."/>
            <person name="Duensing N."/>
            <person name="Frei-dit-Frey N."/>
            <person name="Gianinazzi-Pearson V."/>
            <person name="Gilbert B."/>
            <person name="Handa Y."/>
            <person name="Hijri M."/>
            <person name="Kaul R."/>
            <person name="Kawaguchi M."/>
            <person name="Krajinski F."/>
            <person name="Lammers P."/>
            <person name="Lapierre D."/>
            <person name="Masclaux F.G."/>
            <person name="Murat C."/>
            <person name="Morin E."/>
            <person name="Ndikumana S."/>
            <person name="Pagni M."/>
            <person name="Petitpierre D."/>
            <person name="Requena N."/>
            <person name="Rosikiewicz P."/>
            <person name="Riley R."/>
            <person name="Saito K."/>
            <person name="San Clemente H."/>
            <person name="Shapiro H."/>
            <person name="van Tuinen D."/>
            <person name="Becard G."/>
            <person name="Bonfante P."/>
            <person name="Paszkowski U."/>
            <person name="Shachar-Hill Y."/>
            <person name="Young J.P."/>
            <person name="Sanders I.R."/>
            <person name="Henrissat B."/>
            <person name="Rensing S.A."/>
            <person name="Grigoriev I.V."/>
            <person name="Corradi N."/>
            <person name="Roux C."/>
            <person name="Martin F."/>
        </authorList>
    </citation>
    <scope>NUCLEOTIDE SEQUENCE</scope>
    <source>
        <strain evidence="1">DAOM 197198</strain>
    </source>
</reference>
<evidence type="ECO:0000313" key="1">
    <source>
        <dbReference type="EMBL" id="ESA06487.1"/>
    </source>
</evidence>
<sequence length="56" mass="6841">MIETKYREIQEKKQNFKTELMIDLHEASVICVNRDSSEESLNWMNWITIMEKIETY</sequence>
<proteinExistence type="predicted"/>
<gene>
    <name evidence="1" type="ORF">GLOINDRAFT_34116</name>
</gene>
<accession>U9TGG7</accession>
<dbReference type="EMBL" id="KI291560">
    <property type="protein sequence ID" value="ESA06487.1"/>
    <property type="molecule type" value="Genomic_DNA"/>
</dbReference>
<protein>
    <submittedName>
        <fullName evidence="1">Uncharacterized protein</fullName>
    </submittedName>
</protein>
<dbReference type="AlphaFoldDB" id="U9TGG7"/>